<name>A0A7J8Z994_9ROSI</name>
<sequence>IGVLSRFRLYGLIENEPIRTYNIIWELPTGDLMKVNFDVAYNQITKKTIVGIAVRNKESLLMAAGTHPGCIDGKGCDSRQNSNPVVGTRTMYKDMEDFLFKMLGEEFRLEMDAIQIL</sequence>
<proteinExistence type="predicted"/>
<organism evidence="1 2">
    <name type="scientific">Gossypium laxum</name>
    <dbReference type="NCBI Taxonomy" id="34288"/>
    <lineage>
        <taxon>Eukaryota</taxon>
        <taxon>Viridiplantae</taxon>
        <taxon>Streptophyta</taxon>
        <taxon>Embryophyta</taxon>
        <taxon>Tracheophyta</taxon>
        <taxon>Spermatophyta</taxon>
        <taxon>Magnoliopsida</taxon>
        <taxon>eudicotyledons</taxon>
        <taxon>Gunneridae</taxon>
        <taxon>Pentapetalae</taxon>
        <taxon>rosids</taxon>
        <taxon>malvids</taxon>
        <taxon>Malvales</taxon>
        <taxon>Malvaceae</taxon>
        <taxon>Malvoideae</taxon>
        <taxon>Gossypium</taxon>
    </lineage>
</organism>
<protein>
    <submittedName>
        <fullName evidence="1">Uncharacterized protein</fullName>
    </submittedName>
</protein>
<gene>
    <name evidence="1" type="ORF">Golax_023562</name>
</gene>
<feature type="non-terminal residue" evidence="1">
    <location>
        <position position="1"/>
    </location>
</feature>
<comment type="caution">
    <text evidence="1">The sequence shown here is derived from an EMBL/GenBank/DDBJ whole genome shotgun (WGS) entry which is preliminary data.</text>
</comment>
<keyword evidence="2" id="KW-1185">Reference proteome</keyword>
<accession>A0A7J8Z994</accession>
<evidence type="ECO:0000313" key="1">
    <source>
        <dbReference type="EMBL" id="MBA0708436.1"/>
    </source>
</evidence>
<reference evidence="1 2" key="1">
    <citation type="journal article" date="2019" name="Genome Biol. Evol.">
        <title>Insights into the evolution of the New World diploid cottons (Gossypium, subgenus Houzingenia) based on genome sequencing.</title>
        <authorList>
            <person name="Grover C.E."/>
            <person name="Arick M.A. 2nd"/>
            <person name="Thrash A."/>
            <person name="Conover J.L."/>
            <person name="Sanders W.S."/>
            <person name="Peterson D.G."/>
            <person name="Frelichowski J.E."/>
            <person name="Scheffler J.A."/>
            <person name="Scheffler B.E."/>
            <person name="Wendel J.F."/>
        </authorList>
    </citation>
    <scope>NUCLEOTIDE SEQUENCE [LARGE SCALE GENOMIC DNA]</scope>
    <source>
        <strain evidence="1">4</strain>
        <tissue evidence="1">Leaf</tissue>
    </source>
</reference>
<feature type="non-terminal residue" evidence="1">
    <location>
        <position position="117"/>
    </location>
</feature>
<dbReference type="EMBL" id="JABEZV010000004">
    <property type="protein sequence ID" value="MBA0708436.1"/>
    <property type="molecule type" value="Genomic_DNA"/>
</dbReference>
<dbReference type="Proteomes" id="UP000593574">
    <property type="component" value="Unassembled WGS sequence"/>
</dbReference>
<evidence type="ECO:0000313" key="2">
    <source>
        <dbReference type="Proteomes" id="UP000593574"/>
    </source>
</evidence>
<dbReference type="AlphaFoldDB" id="A0A7J8Z994"/>